<evidence type="ECO:0000256" key="1">
    <source>
        <dbReference type="ARBA" id="ARBA00004141"/>
    </source>
</evidence>
<name>A0A369Q367_9SPHN</name>
<dbReference type="Proteomes" id="UP000253727">
    <property type="component" value="Unassembled WGS sequence"/>
</dbReference>
<evidence type="ECO:0000256" key="2">
    <source>
        <dbReference type="ARBA" id="ARBA00007802"/>
    </source>
</evidence>
<evidence type="ECO:0000256" key="3">
    <source>
        <dbReference type="ARBA" id="ARBA00022692"/>
    </source>
</evidence>
<keyword evidence="4 7" id="KW-1133">Transmembrane helix</keyword>
<protein>
    <recommendedName>
        <fullName evidence="10">Type IV secretion system protein VirB6</fullName>
    </recommendedName>
</protein>
<feature type="transmembrane region" description="Helical" evidence="7">
    <location>
        <begin position="75"/>
        <end position="92"/>
    </location>
</feature>
<proteinExistence type="inferred from homology"/>
<feature type="transmembrane region" description="Helical" evidence="7">
    <location>
        <begin position="267"/>
        <end position="286"/>
    </location>
</feature>
<comment type="similarity">
    <text evidence="2">Belongs to the TrbL/VirB6 family.</text>
</comment>
<feature type="transmembrane region" description="Helical" evidence="7">
    <location>
        <begin position="41"/>
        <end position="63"/>
    </location>
</feature>
<dbReference type="Pfam" id="PF04610">
    <property type="entry name" value="TrbL"/>
    <property type="match status" value="2"/>
</dbReference>
<dbReference type="AlphaFoldDB" id="A0A369Q367"/>
<dbReference type="InterPro" id="IPR007688">
    <property type="entry name" value="Conjugal_tfr_TrbL/VirB6"/>
</dbReference>
<accession>A0A369Q367</accession>
<sequence length="401" mass="42467">MACPAILTGDDFLVRVLGHIDCQAQLIGSYGWQALGQPGSLTSIVMTGLLTLFVALFGIRLLFGPAPGARDVVSDVIKIGIVLTLAFSWPAFRTVIHDVVLDGPAEIARAAGSPVMPGEGVSFARQLQDADNAIVRLTEAGTGRNVGALVDDAAPGGTFKGSALEDENSFGWSRLVYLAGIFGSLALLRITAGVLLALAPLAAGLLLFEATRGIFSGWLRGLVLTLLASVGVTIALAAQLAIIGPWLADALRLRTLGYATPSAPIELFALTLAFAIVQFAMIWLLAKVAFTRGWITLPAFPNIRERLSPAPVNIAPEQPQALAVSRVQRIADSMETQIRREEHLRTERTAFRTLGSRSDGGSDTASSNGPVASVPPERLGSSWRRTSRRSSASAQRRDGKP</sequence>
<keyword evidence="3 7" id="KW-0812">Transmembrane</keyword>
<keyword evidence="9" id="KW-1185">Reference proteome</keyword>
<dbReference type="GO" id="GO:0030255">
    <property type="term" value="P:protein secretion by the type IV secretion system"/>
    <property type="evidence" value="ECO:0007669"/>
    <property type="project" value="InterPro"/>
</dbReference>
<evidence type="ECO:0008006" key="10">
    <source>
        <dbReference type="Google" id="ProtNLM"/>
    </source>
</evidence>
<gene>
    <name evidence="8" type="ORF">HME9302_00086</name>
</gene>
<evidence type="ECO:0000256" key="7">
    <source>
        <dbReference type="SAM" id="Phobius"/>
    </source>
</evidence>
<feature type="compositionally biased region" description="Polar residues" evidence="6">
    <location>
        <begin position="355"/>
        <end position="370"/>
    </location>
</feature>
<dbReference type="GO" id="GO:0016020">
    <property type="term" value="C:membrane"/>
    <property type="evidence" value="ECO:0007669"/>
    <property type="project" value="UniProtKB-SubCell"/>
</dbReference>
<dbReference type="EMBL" id="QBKA01000002">
    <property type="protein sequence ID" value="RDC58910.1"/>
    <property type="molecule type" value="Genomic_DNA"/>
</dbReference>
<feature type="compositionally biased region" description="Low complexity" evidence="6">
    <location>
        <begin position="381"/>
        <end position="394"/>
    </location>
</feature>
<evidence type="ECO:0000256" key="4">
    <source>
        <dbReference type="ARBA" id="ARBA00022989"/>
    </source>
</evidence>
<organism evidence="8 9">
    <name type="scientific">Alteripontixanthobacter maritimus</name>
    <dbReference type="NCBI Taxonomy" id="2161824"/>
    <lineage>
        <taxon>Bacteria</taxon>
        <taxon>Pseudomonadati</taxon>
        <taxon>Pseudomonadota</taxon>
        <taxon>Alphaproteobacteria</taxon>
        <taxon>Sphingomonadales</taxon>
        <taxon>Erythrobacteraceae</taxon>
        <taxon>Alteripontixanthobacter</taxon>
    </lineage>
</organism>
<evidence type="ECO:0000256" key="6">
    <source>
        <dbReference type="SAM" id="MobiDB-lite"/>
    </source>
</evidence>
<feature type="region of interest" description="Disordered" evidence="6">
    <location>
        <begin position="346"/>
        <end position="401"/>
    </location>
</feature>
<feature type="transmembrane region" description="Helical" evidence="7">
    <location>
        <begin position="175"/>
        <end position="208"/>
    </location>
</feature>
<comment type="caution">
    <text evidence="8">The sequence shown here is derived from an EMBL/GenBank/DDBJ whole genome shotgun (WGS) entry which is preliminary data.</text>
</comment>
<evidence type="ECO:0000313" key="8">
    <source>
        <dbReference type="EMBL" id="RDC58910.1"/>
    </source>
</evidence>
<evidence type="ECO:0000313" key="9">
    <source>
        <dbReference type="Proteomes" id="UP000253727"/>
    </source>
</evidence>
<dbReference type="OrthoDB" id="7400974at2"/>
<evidence type="ECO:0000256" key="5">
    <source>
        <dbReference type="ARBA" id="ARBA00023136"/>
    </source>
</evidence>
<comment type="subcellular location">
    <subcellularLocation>
        <location evidence="1">Membrane</location>
        <topology evidence="1">Multi-pass membrane protein</topology>
    </subcellularLocation>
</comment>
<reference evidence="8 9" key="1">
    <citation type="submission" date="2018-04" db="EMBL/GenBank/DDBJ databases">
        <title>Altererythrobacter sp. HME9302 genome sequencing and assembly.</title>
        <authorList>
            <person name="Kang H."/>
            <person name="Kim H."/>
            <person name="Joh K."/>
        </authorList>
    </citation>
    <scope>NUCLEOTIDE SEQUENCE [LARGE SCALE GENOMIC DNA]</scope>
    <source>
        <strain evidence="8 9">HME9302</strain>
    </source>
</reference>
<keyword evidence="5 7" id="KW-0472">Membrane</keyword>
<feature type="transmembrane region" description="Helical" evidence="7">
    <location>
        <begin position="220"/>
        <end position="247"/>
    </location>
</feature>
<dbReference type="RefSeq" id="WP_115365362.1">
    <property type="nucleotide sequence ID" value="NZ_QBKA01000002.1"/>
</dbReference>